<feature type="compositionally biased region" description="Low complexity" evidence="1">
    <location>
        <begin position="190"/>
        <end position="232"/>
    </location>
</feature>
<feature type="region of interest" description="Disordered" evidence="1">
    <location>
        <begin position="280"/>
        <end position="308"/>
    </location>
</feature>
<dbReference type="PROSITE" id="PS51257">
    <property type="entry name" value="PROKAR_LIPOPROTEIN"/>
    <property type="match status" value="1"/>
</dbReference>
<organism evidence="3 4">
    <name type="scientific">Candidatus Companilactobacillus pullicola</name>
    <dbReference type="NCBI Taxonomy" id="2838523"/>
    <lineage>
        <taxon>Bacteria</taxon>
        <taxon>Bacillati</taxon>
        <taxon>Bacillota</taxon>
        <taxon>Bacilli</taxon>
        <taxon>Lactobacillales</taxon>
        <taxon>Lactobacillaceae</taxon>
        <taxon>Companilactobacillus</taxon>
    </lineage>
</organism>
<sequence length="308" mass="33421">MSKKALLIGVMCLLLISAGCASKANADQSSSDAKATETTEKTVDYTSLSQSEKNELTFLFTRSSQDPVSVDLKIVNRTNKKISFINYDFQLLHTKSDKVRADKNGNTTIDSNSTKTVKNLFEDVDLSEFQTVGLFIYKNDDNELAYSETSKLTSRSSNLTNSSLKSSYKQAIKSAKAAKKAKKTATVEENNSSSDTNTNSTADTNSNDSASTDTNSVDNNSNDNSTSDSSTVGKVNADQAMNIIKNHDSNADKKYSVVIDQTGGSAQTYTDNDGQKVYWVHSSDKDGSSGDDWTVYQNGTVSHSKPNL</sequence>
<dbReference type="EMBL" id="DXCM01000056">
    <property type="protein sequence ID" value="HIY92803.1"/>
    <property type="molecule type" value="Genomic_DNA"/>
</dbReference>
<protein>
    <recommendedName>
        <fullName evidence="5">DUF5067 domain-containing protein</fullName>
    </recommendedName>
</protein>
<dbReference type="Proteomes" id="UP000824013">
    <property type="component" value="Unassembled WGS sequence"/>
</dbReference>
<accession>A0A9D1ZNW3</accession>
<feature type="region of interest" description="Disordered" evidence="1">
    <location>
        <begin position="182"/>
        <end position="234"/>
    </location>
</feature>
<dbReference type="AlphaFoldDB" id="A0A9D1ZNW3"/>
<feature type="compositionally biased region" description="Basic and acidic residues" evidence="1">
    <location>
        <begin position="34"/>
        <end position="43"/>
    </location>
</feature>
<name>A0A9D1ZNW3_9LACO</name>
<comment type="caution">
    <text evidence="3">The sequence shown here is derived from an EMBL/GenBank/DDBJ whole genome shotgun (WGS) entry which is preliminary data.</text>
</comment>
<evidence type="ECO:0000313" key="4">
    <source>
        <dbReference type="Proteomes" id="UP000824013"/>
    </source>
</evidence>
<feature type="chain" id="PRO_5038701458" description="DUF5067 domain-containing protein" evidence="2">
    <location>
        <begin position="27"/>
        <end position="308"/>
    </location>
</feature>
<proteinExistence type="predicted"/>
<gene>
    <name evidence="3" type="ORF">H9820_07690</name>
</gene>
<evidence type="ECO:0000256" key="2">
    <source>
        <dbReference type="SAM" id="SignalP"/>
    </source>
</evidence>
<evidence type="ECO:0008006" key="5">
    <source>
        <dbReference type="Google" id="ProtNLM"/>
    </source>
</evidence>
<feature type="compositionally biased region" description="Polar residues" evidence="1">
    <location>
        <begin position="295"/>
        <end position="308"/>
    </location>
</feature>
<evidence type="ECO:0000313" key="3">
    <source>
        <dbReference type="EMBL" id="HIY92803.1"/>
    </source>
</evidence>
<reference evidence="3" key="2">
    <citation type="submission" date="2021-04" db="EMBL/GenBank/DDBJ databases">
        <authorList>
            <person name="Gilroy R."/>
        </authorList>
    </citation>
    <scope>NUCLEOTIDE SEQUENCE</scope>
    <source>
        <strain evidence="3">3204</strain>
    </source>
</reference>
<keyword evidence="2" id="KW-0732">Signal</keyword>
<evidence type="ECO:0000256" key="1">
    <source>
        <dbReference type="SAM" id="MobiDB-lite"/>
    </source>
</evidence>
<feature type="region of interest" description="Disordered" evidence="1">
    <location>
        <begin position="27"/>
        <end position="47"/>
    </location>
</feature>
<reference evidence="3" key="1">
    <citation type="journal article" date="2021" name="PeerJ">
        <title>Extensive microbial diversity within the chicken gut microbiome revealed by metagenomics and culture.</title>
        <authorList>
            <person name="Gilroy R."/>
            <person name="Ravi A."/>
            <person name="Getino M."/>
            <person name="Pursley I."/>
            <person name="Horton D.L."/>
            <person name="Alikhan N.F."/>
            <person name="Baker D."/>
            <person name="Gharbi K."/>
            <person name="Hall N."/>
            <person name="Watson M."/>
            <person name="Adriaenssens E.M."/>
            <person name="Foster-Nyarko E."/>
            <person name="Jarju S."/>
            <person name="Secka A."/>
            <person name="Antonio M."/>
            <person name="Oren A."/>
            <person name="Chaudhuri R.R."/>
            <person name="La Ragione R."/>
            <person name="Hildebrand F."/>
            <person name="Pallen M.J."/>
        </authorList>
    </citation>
    <scope>NUCLEOTIDE SEQUENCE</scope>
    <source>
        <strain evidence="3">3204</strain>
    </source>
</reference>
<feature type="signal peptide" evidence="2">
    <location>
        <begin position="1"/>
        <end position="26"/>
    </location>
</feature>